<evidence type="ECO:0000313" key="4">
    <source>
        <dbReference type="EMBL" id="QIN80532.1"/>
    </source>
</evidence>
<gene>
    <name evidence="4" type="ORF">GBA65_20730</name>
</gene>
<feature type="signal peptide" evidence="3">
    <location>
        <begin position="1"/>
        <end position="25"/>
    </location>
</feature>
<dbReference type="KEGG" id="rmar:GBA65_20730"/>
<keyword evidence="3" id="KW-0732">Signal</keyword>
<name>A0A6G8Q228_9ACTN</name>
<evidence type="ECO:0008006" key="6">
    <source>
        <dbReference type="Google" id="ProtNLM"/>
    </source>
</evidence>
<keyword evidence="2" id="KW-0812">Transmembrane</keyword>
<sequence>MAKRFFVLAALVAMVLAVAAPMALAHGGQEGVVGPQPVQWTGEGATITGLLEPGVEKLDGTPTWQMEDETAGGFYHVEEGEGVDLASFEGQKVSLHGELGHLEGAVILVDSVEPLAEETAAEAQYEPQEAFGEEFAGTGVVEYLDDKADGTPVYGLSVSPEEGHYMEGDFDFAAFEGETVSVTGQFVLVPGGGSYLQVQSIERAGVESGEEVSAGEEAVPTGSPSPVEVTVDGGEEVAPVEAPETTTIQDEVAEETVAIELASEETPAGPSGDAAEEPGILSVAAKALPTTGGLALLLPLAGLVLAAAGLAAFRMTR</sequence>
<dbReference type="Proteomes" id="UP000502706">
    <property type="component" value="Chromosome"/>
</dbReference>
<feature type="chain" id="PRO_5026106166" description="Gram-positive cocci surface proteins LPxTG domain-containing protein" evidence="3">
    <location>
        <begin position="26"/>
        <end position="317"/>
    </location>
</feature>
<evidence type="ECO:0000313" key="5">
    <source>
        <dbReference type="Proteomes" id="UP000502706"/>
    </source>
</evidence>
<protein>
    <recommendedName>
        <fullName evidence="6">Gram-positive cocci surface proteins LPxTG domain-containing protein</fullName>
    </recommendedName>
</protein>
<evidence type="ECO:0000256" key="3">
    <source>
        <dbReference type="SAM" id="SignalP"/>
    </source>
</evidence>
<dbReference type="AlphaFoldDB" id="A0A6G8Q228"/>
<accession>A0A6G8Q228</accession>
<keyword evidence="2" id="KW-0472">Membrane</keyword>
<keyword evidence="2" id="KW-1133">Transmembrane helix</keyword>
<feature type="region of interest" description="Disordered" evidence="1">
    <location>
        <begin position="208"/>
        <end position="227"/>
    </location>
</feature>
<evidence type="ECO:0000256" key="2">
    <source>
        <dbReference type="SAM" id="Phobius"/>
    </source>
</evidence>
<keyword evidence="5" id="KW-1185">Reference proteome</keyword>
<reference evidence="4 5" key="1">
    <citation type="submission" date="2019-10" db="EMBL/GenBank/DDBJ databases">
        <title>Rubrobacter sp nov SCSIO 52915 isolated from a deep-sea sediment in the South China Sea.</title>
        <authorList>
            <person name="Chen R.W."/>
        </authorList>
    </citation>
    <scope>NUCLEOTIDE SEQUENCE [LARGE SCALE GENOMIC DNA]</scope>
    <source>
        <strain evidence="4 5">SCSIO 52915</strain>
    </source>
</reference>
<proteinExistence type="predicted"/>
<feature type="transmembrane region" description="Helical" evidence="2">
    <location>
        <begin position="292"/>
        <end position="313"/>
    </location>
</feature>
<dbReference type="RefSeq" id="WP_166398198.1">
    <property type="nucleotide sequence ID" value="NZ_CP045121.1"/>
</dbReference>
<dbReference type="EMBL" id="CP045121">
    <property type="protein sequence ID" value="QIN80532.1"/>
    <property type="molecule type" value="Genomic_DNA"/>
</dbReference>
<organism evidence="4 5">
    <name type="scientific">Rubrobacter marinus</name>
    <dbReference type="NCBI Taxonomy" id="2653852"/>
    <lineage>
        <taxon>Bacteria</taxon>
        <taxon>Bacillati</taxon>
        <taxon>Actinomycetota</taxon>
        <taxon>Rubrobacteria</taxon>
        <taxon>Rubrobacterales</taxon>
        <taxon>Rubrobacteraceae</taxon>
        <taxon>Rubrobacter</taxon>
    </lineage>
</organism>
<evidence type="ECO:0000256" key="1">
    <source>
        <dbReference type="SAM" id="MobiDB-lite"/>
    </source>
</evidence>